<keyword evidence="1" id="KW-1133">Transmembrane helix</keyword>
<accession>A0A7J7K380</accession>
<protein>
    <submittedName>
        <fullName evidence="2">Uncharacterized protein</fullName>
    </submittedName>
</protein>
<evidence type="ECO:0000313" key="3">
    <source>
        <dbReference type="Proteomes" id="UP000593567"/>
    </source>
</evidence>
<reference evidence="2" key="1">
    <citation type="submission" date="2020-06" db="EMBL/GenBank/DDBJ databases">
        <title>Draft genome of Bugula neritina, a colonial animal packing powerful symbionts and potential medicines.</title>
        <authorList>
            <person name="Rayko M."/>
        </authorList>
    </citation>
    <scope>NUCLEOTIDE SEQUENCE [LARGE SCALE GENOMIC DNA]</scope>
    <source>
        <strain evidence="2">Kwan_BN1</strain>
    </source>
</reference>
<feature type="transmembrane region" description="Helical" evidence="1">
    <location>
        <begin position="118"/>
        <end position="138"/>
    </location>
</feature>
<feature type="transmembrane region" description="Helical" evidence="1">
    <location>
        <begin position="145"/>
        <end position="162"/>
    </location>
</feature>
<feature type="transmembrane region" description="Helical" evidence="1">
    <location>
        <begin position="257"/>
        <end position="275"/>
    </location>
</feature>
<keyword evidence="1" id="KW-0472">Membrane</keyword>
<evidence type="ECO:0000313" key="2">
    <source>
        <dbReference type="EMBL" id="KAF6032431.1"/>
    </source>
</evidence>
<feature type="transmembrane region" description="Helical" evidence="1">
    <location>
        <begin position="208"/>
        <end position="231"/>
    </location>
</feature>
<proteinExistence type="predicted"/>
<feature type="transmembrane region" description="Helical" evidence="1">
    <location>
        <begin position="296"/>
        <end position="316"/>
    </location>
</feature>
<comment type="caution">
    <text evidence="2">The sequence shown here is derived from an EMBL/GenBank/DDBJ whole genome shotgun (WGS) entry which is preliminary data.</text>
</comment>
<dbReference type="Proteomes" id="UP000593567">
    <property type="component" value="Unassembled WGS sequence"/>
</dbReference>
<dbReference type="AlphaFoldDB" id="A0A7J7K380"/>
<feature type="transmembrane region" description="Helical" evidence="1">
    <location>
        <begin position="18"/>
        <end position="41"/>
    </location>
</feature>
<name>A0A7J7K380_BUGNE</name>
<evidence type="ECO:0000256" key="1">
    <source>
        <dbReference type="SAM" id="Phobius"/>
    </source>
</evidence>
<keyword evidence="3" id="KW-1185">Reference proteome</keyword>
<organism evidence="2 3">
    <name type="scientific">Bugula neritina</name>
    <name type="common">Brown bryozoan</name>
    <name type="synonym">Sertularia neritina</name>
    <dbReference type="NCBI Taxonomy" id="10212"/>
    <lineage>
        <taxon>Eukaryota</taxon>
        <taxon>Metazoa</taxon>
        <taxon>Spiralia</taxon>
        <taxon>Lophotrochozoa</taxon>
        <taxon>Bryozoa</taxon>
        <taxon>Gymnolaemata</taxon>
        <taxon>Cheilostomatida</taxon>
        <taxon>Flustrina</taxon>
        <taxon>Buguloidea</taxon>
        <taxon>Bugulidae</taxon>
        <taxon>Bugula</taxon>
    </lineage>
</organism>
<dbReference type="EMBL" id="VXIV02001507">
    <property type="protein sequence ID" value="KAF6032431.1"/>
    <property type="molecule type" value="Genomic_DNA"/>
</dbReference>
<sequence length="324" mass="37152">MIYFGALSGVKYVFKDNLVILGFVGQLLLCLLLLFMQLSIIPAWLQLLFSALIQSSSLLWLLMESICMFHLAQQISKYVISFLEHDDLELYIKGAVILLSTVMYSCSALLAFRLFQAGHTWCTSTILVLGVVSFCMMLRIDEGNILEVSLLLFASISLLYSIEIEMKYNTTFESYAQSLTSNGCNMSELNIAGMLMSTMKNTHDAYHLWLNIFNPISVLFIVLRIMFVLIYNSYRSSATSQISQRTSVLEEWSNSTVIYHILMMLLMIHTVHQYLPSSTSSDNIINLLNIKPEMEIILKRFFQSCLLQIVYIYFLYSNENDTDF</sequence>
<keyword evidence="1" id="KW-0812">Transmembrane</keyword>
<feature type="transmembrane region" description="Helical" evidence="1">
    <location>
        <begin position="90"/>
        <end position="112"/>
    </location>
</feature>
<gene>
    <name evidence="2" type="ORF">EB796_009245</name>
</gene>